<proteinExistence type="inferred from homology"/>
<dbReference type="Pfam" id="PF08221">
    <property type="entry name" value="HTH_9"/>
    <property type="match status" value="1"/>
</dbReference>
<evidence type="ECO:0000256" key="4">
    <source>
        <dbReference type="ARBA" id="ARBA00022478"/>
    </source>
</evidence>
<evidence type="ECO:0000256" key="7">
    <source>
        <dbReference type="RuleBase" id="RU367076"/>
    </source>
</evidence>
<feature type="domain" description="RNA polymerase III subunit RPC82-related helix-turn-helix" evidence="10">
    <location>
        <begin position="9"/>
        <end position="70"/>
    </location>
</feature>
<dbReference type="PANTHER" id="PTHR12949">
    <property type="entry name" value="RNA POLYMERASE III DNA DIRECTED -RELATED"/>
    <property type="match status" value="1"/>
</dbReference>
<comment type="similarity">
    <text evidence="2 7">Belongs to the eukaryotic RPC3/POLR3C RNA polymerase subunit family.</text>
</comment>
<keyword evidence="4 7" id="KW-0240">DNA-directed RNA polymerase</keyword>
<feature type="compositionally biased region" description="Basic and acidic residues" evidence="8">
    <location>
        <begin position="239"/>
        <end position="248"/>
    </location>
</feature>
<reference evidence="11" key="1">
    <citation type="submission" date="2018-02" db="EMBL/GenBank/DDBJ databases">
        <title>Rhizophora mucronata_Transcriptome.</title>
        <authorList>
            <person name="Meera S.P."/>
            <person name="Sreeshan A."/>
            <person name="Augustine A."/>
        </authorList>
    </citation>
    <scope>NUCLEOTIDE SEQUENCE</scope>
    <source>
        <tissue evidence="11">Leaf</tissue>
    </source>
</reference>
<evidence type="ECO:0000256" key="3">
    <source>
        <dbReference type="ARBA" id="ARBA00016689"/>
    </source>
</evidence>
<feature type="region of interest" description="Disordered" evidence="8">
    <location>
        <begin position="226"/>
        <end position="249"/>
    </location>
</feature>
<dbReference type="PANTHER" id="PTHR12949:SF0">
    <property type="entry name" value="DNA-DIRECTED RNA POLYMERASE III SUBUNIT RPC3"/>
    <property type="match status" value="1"/>
</dbReference>
<dbReference type="GO" id="GO:0005666">
    <property type="term" value="C:RNA polymerase III complex"/>
    <property type="evidence" value="ECO:0007669"/>
    <property type="project" value="UniProtKB-UniRule"/>
</dbReference>
<dbReference type="InterPro" id="IPR008806">
    <property type="entry name" value="RNA_pol_III_Rpc82_C"/>
</dbReference>
<protein>
    <recommendedName>
        <fullName evidence="3 7">DNA-directed RNA polymerase III subunit RPC3</fullName>
        <shortName evidence="7">RNA polymerase III subunit C3</shortName>
    </recommendedName>
</protein>
<evidence type="ECO:0000259" key="9">
    <source>
        <dbReference type="Pfam" id="PF05645"/>
    </source>
</evidence>
<dbReference type="FunFam" id="1.10.10.10:FF:000515">
    <property type="entry name" value="DNA-directed RNA polymerase III subunit rpc3"/>
    <property type="match status" value="1"/>
</dbReference>
<comment type="subunit">
    <text evidence="7">Component of the RNA polymerase III (Pol III) complex consisting of 17 subunits.</text>
</comment>
<evidence type="ECO:0000256" key="6">
    <source>
        <dbReference type="ARBA" id="ARBA00023242"/>
    </source>
</evidence>
<evidence type="ECO:0000256" key="2">
    <source>
        <dbReference type="ARBA" id="ARBA00007206"/>
    </source>
</evidence>
<accession>A0A2P2IQ13</accession>
<dbReference type="AlphaFoldDB" id="A0A2P2IQ13"/>
<sequence>MVSQNGIKYAVHIITNHFGTLVAKACECLLRKGPLTLQNLCRHADISKKEEVKNSLLVLIQHNCVQAFQEPGANEKEAKFNTKYLVLFDNIIHRARFSKFLTIAANEFDKMCVSLLEALLQHGRLTVNQIHEQVNSTQKEGNSIGLDTVQENLHKLVTAHYVERCPIPEPFVAPSTEEEAPAKKRGAKSAKILVESQTREQRVMAAAVPVEAKRFAIVTDVEMPVDAEKNKDNSPSLHVGEKRKHESLDSDVDNGIMDEQAVLWRANFEELIRRLRHKACIENIRARMDDRAAIVLSAMLEASRSEEKKVKIGNSVPLSVDSIFAEVIKNEEGRNKTPTLEHVNAVLAQLTSTPSSVRVVGESYVIDFTCIITSAQSDEVESIVLKRHGRDAYKIFRSLSQAGRLLETDKISDATFVEKKATSAILYKLWQDGYLFMEKVVVGAASFLLWKVNKQTLWERVLDEMFHAALNLNLRVAHEMDQQKEVLNIPPDRLDGPMKDRFEKLKKVRLVLESSLIKLDDAIMLFHDF</sequence>
<feature type="domain" description="RNA polymerase III Rpc82 C -terminal" evidence="9">
    <location>
        <begin position="152"/>
        <end position="373"/>
    </location>
</feature>
<dbReference type="InterPro" id="IPR039748">
    <property type="entry name" value="RPC3"/>
</dbReference>
<evidence type="ECO:0000313" key="11">
    <source>
        <dbReference type="EMBL" id="MBW83302.1"/>
    </source>
</evidence>
<dbReference type="Pfam" id="PF05645">
    <property type="entry name" value="RNA_pol_Rpc82"/>
    <property type="match status" value="1"/>
</dbReference>
<dbReference type="EMBL" id="GGEC01002819">
    <property type="protein sequence ID" value="MBW83302.1"/>
    <property type="molecule type" value="Transcribed_RNA"/>
</dbReference>
<keyword evidence="6 7" id="KW-0539">Nucleus</keyword>
<evidence type="ECO:0000256" key="5">
    <source>
        <dbReference type="ARBA" id="ARBA00023163"/>
    </source>
</evidence>
<keyword evidence="5 7" id="KW-0804">Transcription</keyword>
<dbReference type="FunFam" id="1.10.10.10:FF:000218">
    <property type="entry name" value="DNA-directed RNA polymerase III subunit RPC3"/>
    <property type="match status" value="1"/>
</dbReference>
<organism evidence="11">
    <name type="scientific">Rhizophora mucronata</name>
    <name type="common">Asiatic mangrove</name>
    <dbReference type="NCBI Taxonomy" id="61149"/>
    <lineage>
        <taxon>Eukaryota</taxon>
        <taxon>Viridiplantae</taxon>
        <taxon>Streptophyta</taxon>
        <taxon>Embryophyta</taxon>
        <taxon>Tracheophyta</taxon>
        <taxon>Spermatophyta</taxon>
        <taxon>Magnoliopsida</taxon>
        <taxon>eudicotyledons</taxon>
        <taxon>Gunneridae</taxon>
        <taxon>Pentapetalae</taxon>
        <taxon>rosids</taxon>
        <taxon>fabids</taxon>
        <taxon>Malpighiales</taxon>
        <taxon>Rhizophoraceae</taxon>
        <taxon>Rhizophora</taxon>
    </lineage>
</organism>
<comment type="function">
    <text evidence="7">DNA-dependent RNA polymerase catalyzes the transcription of DNA into RNA using the four ribonucleoside triphosphates as substrates. Specific core component of RNA polymerase III which synthesizes small RNAs, such as 5S rRNA and tRNAs.</text>
</comment>
<dbReference type="GO" id="GO:0006351">
    <property type="term" value="P:DNA-templated transcription"/>
    <property type="evidence" value="ECO:0007669"/>
    <property type="project" value="InterPro"/>
</dbReference>
<dbReference type="GO" id="GO:0003697">
    <property type="term" value="F:single-stranded DNA binding"/>
    <property type="evidence" value="ECO:0007669"/>
    <property type="project" value="UniProtKB-UniRule"/>
</dbReference>
<evidence type="ECO:0000256" key="1">
    <source>
        <dbReference type="ARBA" id="ARBA00004123"/>
    </source>
</evidence>
<comment type="subcellular location">
    <subcellularLocation>
        <location evidence="1 7">Nucleus</location>
    </subcellularLocation>
</comment>
<evidence type="ECO:0000256" key="8">
    <source>
        <dbReference type="SAM" id="MobiDB-lite"/>
    </source>
</evidence>
<dbReference type="Gene3D" id="1.10.10.10">
    <property type="entry name" value="Winged helix-like DNA-binding domain superfamily/Winged helix DNA-binding domain"/>
    <property type="match status" value="4"/>
</dbReference>
<dbReference type="InterPro" id="IPR013197">
    <property type="entry name" value="RNA_pol_III_RPC82-rel_HTH"/>
</dbReference>
<evidence type="ECO:0000259" key="10">
    <source>
        <dbReference type="Pfam" id="PF08221"/>
    </source>
</evidence>
<name>A0A2P2IQ13_RHIMU</name>
<dbReference type="InterPro" id="IPR036388">
    <property type="entry name" value="WH-like_DNA-bd_sf"/>
</dbReference>